<accession>A0A562SA98</accession>
<feature type="transmembrane region" description="Helical" evidence="1">
    <location>
        <begin position="59"/>
        <end position="79"/>
    </location>
</feature>
<name>A0A562SA98_9BACT</name>
<dbReference type="Proteomes" id="UP000316167">
    <property type="component" value="Unassembled WGS sequence"/>
</dbReference>
<comment type="caution">
    <text evidence="2">The sequence shown here is derived from an EMBL/GenBank/DDBJ whole genome shotgun (WGS) entry which is preliminary data.</text>
</comment>
<dbReference type="EMBL" id="VLLE01000007">
    <property type="protein sequence ID" value="TWI78287.1"/>
    <property type="molecule type" value="Genomic_DNA"/>
</dbReference>
<keyword evidence="1" id="KW-1133">Transmembrane helix</keyword>
<keyword evidence="1" id="KW-0812">Transmembrane</keyword>
<feature type="transmembrane region" description="Helical" evidence="1">
    <location>
        <begin position="27"/>
        <end position="47"/>
    </location>
</feature>
<keyword evidence="3" id="KW-1185">Reference proteome</keyword>
<keyword evidence="1" id="KW-0472">Membrane</keyword>
<proteinExistence type="predicted"/>
<evidence type="ECO:0000313" key="3">
    <source>
        <dbReference type="Proteomes" id="UP000316167"/>
    </source>
</evidence>
<evidence type="ECO:0000313" key="2">
    <source>
        <dbReference type="EMBL" id="TWI78287.1"/>
    </source>
</evidence>
<dbReference type="AlphaFoldDB" id="A0A562SA98"/>
<sequence length="113" mass="13263">MLSKEDKEFITWWEANSKREKKLVTQLSVGLPLGLAFGFPILLSVMFRGWYKNMPYVSGSQLTVILIAVLLIIVFYAIFRMRLKWELNEQRYNELKEKQESEATVTENELSNL</sequence>
<dbReference type="RefSeq" id="WP_144888444.1">
    <property type="nucleotide sequence ID" value="NZ_VLLE01000007.1"/>
</dbReference>
<dbReference type="OrthoDB" id="678407at2"/>
<reference evidence="2 3" key="1">
    <citation type="journal article" date="2015" name="Stand. Genomic Sci.">
        <title>Genomic Encyclopedia of Bacterial and Archaeal Type Strains, Phase III: the genomes of soil and plant-associated and newly described type strains.</title>
        <authorList>
            <person name="Whitman W.B."/>
            <person name="Woyke T."/>
            <person name="Klenk H.P."/>
            <person name="Zhou Y."/>
            <person name="Lilburn T.G."/>
            <person name="Beck B.J."/>
            <person name="De Vos P."/>
            <person name="Vandamme P."/>
            <person name="Eisen J.A."/>
            <person name="Garrity G."/>
            <person name="Hugenholtz P."/>
            <person name="Kyrpides N.C."/>
        </authorList>
    </citation>
    <scope>NUCLEOTIDE SEQUENCE [LARGE SCALE GENOMIC DNA]</scope>
    <source>
        <strain evidence="2 3">CGMCC 1.7271</strain>
    </source>
</reference>
<organism evidence="2 3">
    <name type="scientific">Lacibacter cauensis</name>
    <dbReference type="NCBI Taxonomy" id="510947"/>
    <lineage>
        <taxon>Bacteria</taxon>
        <taxon>Pseudomonadati</taxon>
        <taxon>Bacteroidota</taxon>
        <taxon>Chitinophagia</taxon>
        <taxon>Chitinophagales</taxon>
        <taxon>Chitinophagaceae</taxon>
        <taxon>Lacibacter</taxon>
    </lineage>
</organism>
<gene>
    <name evidence="2" type="ORF">IQ13_3969</name>
</gene>
<protein>
    <submittedName>
        <fullName evidence="2">Uncharacterized protein</fullName>
    </submittedName>
</protein>
<evidence type="ECO:0000256" key="1">
    <source>
        <dbReference type="SAM" id="Phobius"/>
    </source>
</evidence>